<sequence length="52" mass="5725">NARRDFGHDFVISVPSVFAGEKPQIPQSPGARAFVIPIHWRSHSAKLVVSLT</sequence>
<reference evidence="1" key="1">
    <citation type="submission" date="2013-08" db="EMBL/GenBank/DDBJ databases">
        <authorList>
            <person name="Mendez C."/>
            <person name="Richter M."/>
            <person name="Ferrer M."/>
            <person name="Sanchez J."/>
        </authorList>
    </citation>
    <scope>NUCLEOTIDE SEQUENCE</scope>
</reference>
<protein>
    <submittedName>
        <fullName evidence="1">Uncharacterized protein</fullName>
    </submittedName>
</protein>
<organism evidence="1">
    <name type="scientific">mine drainage metagenome</name>
    <dbReference type="NCBI Taxonomy" id="410659"/>
    <lineage>
        <taxon>unclassified sequences</taxon>
        <taxon>metagenomes</taxon>
        <taxon>ecological metagenomes</taxon>
    </lineage>
</organism>
<proteinExistence type="predicted"/>
<dbReference type="EMBL" id="AUZZ01009446">
    <property type="protein sequence ID" value="EQD33602.1"/>
    <property type="molecule type" value="Genomic_DNA"/>
</dbReference>
<dbReference type="AlphaFoldDB" id="T0YPD6"/>
<name>T0YPD6_9ZZZZ</name>
<feature type="non-terminal residue" evidence="1">
    <location>
        <position position="1"/>
    </location>
</feature>
<gene>
    <name evidence="1" type="ORF">B2A_13067</name>
</gene>
<evidence type="ECO:0000313" key="1">
    <source>
        <dbReference type="EMBL" id="EQD33602.1"/>
    </source>
</evidence>
<comment type="caution">
    <text evidence="1">The sequence shown here is derived from an EMBL/GenBank/DDBJ whole genome shotgun (WGS) entry which is preliminary data.</text>
</comment>
<reference evidence="1" key="2">
    <citation type="journal article" date="2014" name="ISME J.">
        <title>Microbial stratification in low pH oxic and suboxic macroscopic growths along an acid mine drainage.</title>
        <authorList>
            <person name="Mendez-Garcia C."/>
            <person name="Mesa V."/>
            <person name="Sprenger R.R."/>
            <person name="Richter M."/>
            <person name="Diez M.S."/>
            <person name="Solano J."/>
            <person name="Bargiela R."/>
            <person name="Golyshina O.V."/>
            <person name="Manteca A."/>
            <person name="Ramos J.L."/>
            <person name="Gallego J.R."/>
            <person name="Llorente I."/>
            <person name="Martins Dos Santos V.A."/>
            <person name="Jensen O.N."/>
            <person name="Pelaez A.I."/>
            <person name="Sanchez J."/>
            <person name="Ferrer M."/>
        </authorList>
    </citation>
    <scope>NUCLEOTIDE SEQUENCE</scope>
</reference>
<accession>T0YPD6</accession>